<proteinExistence type="predicted"/>
<evidence type="ECO:0000313" key="2">
    <source>
        <dbReference type="Proteomes" id="UP000297229"/>
    </source>
</evidence>
<keyword evidence="2" id="KW-1185">Reference proteome</keyword>
<sequence length="76" mass="8699">MSNTTSQRAHMFSDKTIDLIWPKEQKILHACATPRVQAALELKIANIPTVTWIILASDSEENERMDMEVKGWNENT</sequence>
<dbReference type="EMBL" id="PQXM01000942">
    <property type="protein sequence ID" value="TGO66609.1"/>
    <property type="molecule type" value="Genomic_DNA"/>
</dbReference>
<protein>
    <submittedName>
        <fullName evidence="1">Uncharacterized protein</fullName>
    </submittedName>
</protein>
<accession>A0A4Z1IZ10</accession>
<evidence type="ECO:0000313" key="1">
    <source>
        <dbReference type="EMBL" id="TGO66609.1"/>
    </source>
</evidence>
<organism evidence="1 2">
    <name type="scientific">Botrytis elliptica</name>
    <dbReference type="NCBI Taxonomy" id="278938"/>
    <lineage>
        <taxon>Eukaryota</taxon>
        <taxon>Fungi</taxon>
        <taxon>Dikarya</taxon>
        <taxon>Ascomycota</taxon>
        <taxon>Pezizomycotina</taxon>
        <taxon>Leotiomycetes</taxon>
        <taxon>Helotiales</taxon>
        <taxon>Sclerotiniaceae</taxon>
        <taxon>Botrytis</taxon>
    </lineage>
</organism>
<gene>
    <name evidence="1" type="ORF">BELL_0944g00010</name>
</gene>
<dbReference type="Proteomes" id="UP000297229">
    <property type="component" value="Unassembled WGS sequence"/>
</dbReference>
<name>A0A4Z1IZ10_9HELO</name>
<comment type="caution">
    <text evidence="1">The sequence shown here is derived from an EMBL/GenBank/DDBJ whole genome shotgun (WGS) entry which is preliminary data.</text>
</comment>
<dbReference type="AlphaFoldDB" id="A0A4Z1IZ10"/>
<reference evidence="1 2" key="1">
    <citation type="submission" date="2017-12" db="EMBL/GenBank/DDBJ databases">
        <title>Comparative genomics of Botrytis spp.</title>
        <authorList>
            <person name="Valero-Jimenez C.A."/>
            <person name="Tapia P."/>
            <person name="Veloso J."/>
            <person name="Silva-Moreno E."/>
            <person name="Staats M."/>
            <person name="Valdes J.H."/>
            <person name="Van Kan J.A.L."/>
        </authorList>
    </citation>
    <scope>NUCLEOTIDE SEQUENCE [LARGE SCALE GENOMIC DNA]</scope>
    <source>
        <strain evidence="1 2">Be9601</strain>
    </source>
</reference>